<dbReference type="AlphaFoldDB" id="A0AA95K6E7"/>
<dbReference type="Proteomes" id="UP001177595">
    <property type="component" value="Chromosome"/>
</dbReference>
<reference evidence="2" key="1">
    <citation type="submission" date="2023-04" db="EMBL/GenBank/DDBJ databases">
        <title>Genome dynamics across the evolutionary transition to endosymbiosis.</title>
        <authorList>
            <person name="Siozios S."/>
            <person name="Nadal-Jimenez P."/>
            <person name="Azagi T."/>
            <person name="Sprong H."/>
            <person name="Frost C.L."/>
            <person name="Parratt S.R."/>
            <person name="Taylor G."/>
            <person name="Brettell L."/>
            <person name="Lew K.C."/>
            <person name="Croft L."/>
            <person name="King K.C."/>
            <person name="Brockhurst M.A."/>
            <person name="Hypsa V."/>
            <person name="Novakova E."/>
            <person name="Darby A.C."/>
            <person name="Hurst G.D.D."/>
        </authorList>
    </citation>
    <scope>NUCLEOTIDE SEQUENCE</scope>
    <source>
        <strain evidence="2">APv</strain>
    </source>
</reference>
<evidence type="ECO:0000313" key="2">
    <source>
        <dbReference type="EMBL" id="WGM02210.1"/>
    </source>
</evidence>
<evidence type="ECO:0000259" key="1">
    <source>
        <dbReference type="Pfam" id="PF09823"/>
    </source>
</evidence>
<name>A0AA95K6E7_9GAMM</name>
<dbReference type="Pfam" id="PF09823">
    <property type="entry name" value="DUF2357"/>
    <property type="match status" value="1"/>
</dbReference>
<accession>A0AA95K6E7</accession>
<sequence length="606" mass="71585">MISWFLYINNNKEAIELKTDELIEIKETDRLFFVVKIKRNILDEVGYPILLLGDIPVVFDDEDYIDNDAIFKSQKSEDINQLRYFYNFFGESEAKLSFQKDDEKSIKLKFNILARKENAILAKQMLDYLTDRIDDAIFICFSRSSIHGTSSDRENFNFNKFNLIEKVVDFLRENICLFVRENKHTWQTDIILSKVGQPTGADSVYWVLSNLDKITLNNGDNVNVFYNNRGYSLSLIPKEIIKKQTDTYENRVIKSFLYHAEDFLNKLKKQYSNFDCSILNNINNDYVRFDHTMSQYINIVLEHKIKNIHLLQKKLKDIHYIFDKILPAKLIKNIYPKFTPYVNRHYHYREVFTLITKCLKSPSPKLLERDLLFGIKNLAIIYELTILMSLHDIFINDFNVKIKSKEYRQYLAELPFGGKKSEASDGVINNFFSYYNDDFYVDIYYEPKIFSFKEFNKSGDLINISNNYGSKKYGEYYICPDFIVKISSELWKEPIILILDAKYKNSQMVKKYDFDKLTLKYLINIHQVNEVEGLSNSFNKILFILFSHQNKGIFIKNVSKEHLITGKYPALPQTIGLHFNPMDNDTLVKYIQASINYMNVKKRNVF</sequence>
<organism evidence="2 3">
    <name type="scientific">Arsenophonus nasoniae</name>
    <name type="common">son-killer infecting Nasonia vitripennis</name>
    <dbReference type="NCBI Taxonomy" id="638"/>
    <lineage>
        <taxon>Bacteria</taxon>
        <taxon>Pseudomonadati</taxon>
        <taxon>Pseudomonadota</taxon>
        <taxon>Gammaproteobacteria</taxon>
        <taxon>Enterobacterales</taxon>
        <taxon>Morganellaceae</taxon>
        <taxon>Arsenophonus</taxon>
    </lineage>
</organism>
<dbReference type="EMBL" id="CP123504">
    <property type="protein sequence ID" value="WGM02210.1"/>
    <property type="molecule type" value="Genomic_DNA"/>
</dbReference>
<gene>
    <name evidence="2" type="ORF">QE210_03635</name>
</gene>
<feature type="domain" description="DUF2357" evidence="1">
    <location>
        <begin position="85"/>
        <end position="297"/>
    </location>
</feature>
<evidence type="ECO:0000313" key="3">
    <source>
        <dbReference type="Proteomes" id="UP001177595"/>
    </source>
</evidence>
<dbReference type="RefSeq" id="WP_280625544.1">
    <property type="nucleotide sequence ID" value="NZ_CP123504.1"/>
</dbReference>
<protein>
    <submittedName>
        <fullName evidence="2">DUF2357 domain-containing protein</fullName>
    </submittedName>
</protein>
<dbReference type="InterPro" id="IPR018633">
    <property type="entry name" value="DUF2357"/>
</dbReference>
<proteinExistence type="predicted"/>